<evidence type="ECO:0000313" key="10">
    <source>
        <dbReference type="Proteomes" id="UP000433575"/>
    </source>
</evidence>
<keyword evidence="3 6" id="KW-0326">Glycosidase</keyword>
<comment type="caution">
    <text evidence="8">The sequence shown here is derived from an EMBL/GenBank/DDBJ whole genome shotgun (WGS) entry which is preliminary data.</text>
</comment>
<evidence type="ECO:0000313" key="9">
    <source>
        <dbReference type="EMBL" id="MSC32871.1"/>
    </source>
</evidence>
<dbReference type="Pfam" id="PF04616">
    <property type="entry name" value="Glyco_hydro_43"/>
    <property type="match status" value="1"/>
</dbReference>
<name>A0A6N7S5G1_9FIRM</name>
<evidence type="ECO:0000259" key="7">
    <source>
        <dbReference type="Pfam" id="PF17851"/>
    </source>
</evidence>
<dbReference type="Proteomes" id="UP000433575">
    <property type="component" value="Unassembled WGS sequence"/>
</dbReference>
<dbReference type="Gene3D" id="2.60.120.200">
    <property type="match status" value="1"/>
</dbReference>
<dbReference type="GO" id="GO:0004553">
    <property type="term" value="F:hydrolase activity, hydrolyzing O-glycosyl compounds"/>
    <property type="evidence" value="ECO:0007669"/>
    <property type="project" value="InterPro"/>
</dbReference>
<dbReference type="Gene3D" id="2.115.10.20">
    <property type="entry name" value="Glycosyl hydrolase domain, family 43"/>
    <property type="match status" value="1"/>
</dbReference>
<keyword evidence="2 6" id="KW-0378">Hydrolase</keyword>
<evidence type="ECO:0000313" key="8">
    <source>
        <dbReference type="EMBL" id="MSA89127.1"/>
    </source>
</evidence>
<dbReference type="Proteomes" id="UP000480929">
    <property type="component" value="Unassembled WGS sequence"/>
</dbReference>
<keyword evidence="11" id="KW-1185">Reference proteome</keyword>
<evidence type="ECO:0000256" key="5">
    <source>
        <dbReference type="PIRSR" id="PIRSR606710-2"/>
    </source>
</evidence>
<dbReference type="SUPFAM" id="SSF75005">
    <property type="entry name" value="Arabinanase/levansucrase/invertase"/>
    <property type="match status" value="1"/>
</dbReference>
<dbReference type="Pfam" id="PF17851">
    <property type="entry name" value="GH43_C2"/>
    <property type="match status" value="1"/>
</dbReference>
<evidence type="ECO:0000256" key="3">
    <source>
        <dbReference type="ARBA" id="ARBA00023295"/>
    </source>
</evidence>
<proteinExistence type="inferred from homology"/>
<dbReference type="InterPro" id="IPR051795">
    <property type="entry name" value="Glycosyl_Hydrlase_43"/>
</dbReference>
<dbReference type="OrthoDB" id="9801455at2"/>
<dbReference type="RefSeq" id="WP_154238487.1">
    <property type="nucleotide sequence ID" value="NZ_WKPI01000009.1"/>
</dbReference>
<sequence>MRTEILEPILPGDYPDPSILRVGSEYYLTFSSLQYRPCLTLLHSSDLTHWDFVTHCFNDFDHDIWAPDLVEVKGRFYIYFYAEQENWVTWADHIEGPWSQPLPLDIPDYIDPGHVVDDQGQRYLFLGRGMRVKLSDDGLQRISEPEMVFPVYQIDSREDIEGDFMEGPKLCRRGGWFYYTFATGGTAGPATGHRVVSARSRSLEGPWEFSPYDPVLQCRSRSEPWHCKGHGTLIDDPEGNAYLVYHAYRKDRQLWGRQILIERVSFDENDWFYVDSAHPITTAALPQTIQFDFSNGIPWTLRSFRNHDLTRFEAASNTLRMQGRGWTLGESEPLLMTVNEDDFQIDVHVKLQGEVSAGLCCFYNPEHCAGILADAQGVSIIRHNRVLARHEGTGEQLWLRMELKQLYLRFYVSQDGRQYQKINNVIDISGYNHNNYDGFLSVKPGFSVIGKGQAELSDLTYRSKARRKQK</sequence>
<evidence type="ECO:0000313" key="11">
    <source>
        <dbReference type="Proteomes" id="UP000480929"/>
    </source>
</evidence>
<dbReference type="PANTHER" id="PTHR42812">
    <property type="entry name" value="BETA-XYLOSIDASE"/>
    <property type="match status" value="1"/>
</dbReference>
<dbReference type="InterPro" id="IPR023296">
    <property type="entry name" value="Glyco_hydro_beta-prop_sf"/>
</dbReference>
<feature type="site" description="Important for catalytic activity, responsible for pKa modulation of the active site Glu and correct orientation of both the proton donor and substrate" evidence="5">
    <location>
        <position position="111"/>
    </location>
</feature>
<dbReference type="InterPro" id="IPR013320">
    <property type="entry name" value="ConA-like_dom_sf"/>
</dbReference>
<feature type="active site" description="Proton donor" evidence="4">
    <location>
        <position position="166"/>
    </location>
</feature>
<gene>
    <name evidence="9" type="ORF">GKD88_07035</name>
    <name evidence="8" type="ORF">GKE08_07290</name>
</gene>
<accession>A0A6N7S5G1</accession>
<dbReference type="EMBL" id="WKPI01000009">
    <property type="protein sequence ID" value="MSC32871.1"/>
    <property type="molecule type" value="Genomic_DNA"/>
</dbReference>
<feature type="active site" description="Proton acceptor" evidence="4">
    <location>
        <position position="16"/>
    </location>
</feature>
<evidence type="ECO:0000256" key="2">
    <source>
        <dbReference type="ARBA" id="ARBA00022801"/>
    </source>
</evidence>
<dbReference type="GO" id="GO:0005975">
    <property type="term" value="P:carbohydrate metabolic process"/>
    <property type="evidence" value="ECO:0007669"/>
    <property type="project" value="InterPro"/>
</dbReference>
<protein>
    <submittedName>
        <fullName evidence="8">Family 43 glycosylhydrolase</fullName>
    </submittedName>
</protein>
<reference evidence="10 11" key="1">
    <citation type="journal article" date="2019" name="Nat. Med.">
        <title>A library of human gut bacterial isolates paired with longitudinal multiomics data enables mechanistic microbiome research.</title>
        <authorList>
            <person name="Poyet M."/>
            <person name="Groussin M."/>
            <person name="Gibbons S.M."/>
            <person name="Avila-Pacheco J."/>
            <person name="Jiang X."/>
            <person name="Kearney S.M."/>
            <person name="Perrotta A.R."/>
            <person name="Berdy B."/>
            <person name="Zhao S."/>
            <person name="Lieberman T.D."/>
            <person name="Swanson P.K."/>
            <person name="Smith M."/>
            <person name="Roesemann S."/>
            <person name="Alexander J.E."/>
            <person name="Rich S.A."/>
            <person name="Livny J."/>
            <person name="Vlamakis H."/>
            <person name="Clish C."/>
            <person name="Bullock K."/>
            <person name="Deik A."/>
            <person name="Scott J."/>
            <person name="Pierce K.A."/>
            <person name="Xavier R.J."/>
            <person name="Alm E.J."/>
        </authorList>
    </citation>
    <scope>NUCLEOTIDE SEQUENCE [LARGE SCALE GENOMIC DNA]</scope>
    <source>
        <strain evidence="8 10">BIOML-A4</strain>
        <strain evidence="9 11">BIOML-A5</strain>
    </source>
</reference>
<comment type="similarity">
    <text evidence="1 6">Belongs to the glycosyl hydrolase 43 family.</text>
</comment>
<evidence type="ECO:0000256" key="4">
    <source>
        <dbReference type="PIRSR" id="PIRSR606710-1"/>
    </source>
</evidence>
<dbReference type="InterPro" id="IPR006710">
    <property type="entry name" value="Glyco_hydro_43"/>
</dbReference>
<dbReference type="InterPro" id="IPR041542">
    <property type="entry name" value="GH43_C2"/>
</dbReference>
<dbReference type="EMBL" id="WKPJ01000008">
    <property type="protein sequence ID" value="MSA89127.1"/>
    <property type="molecule type" value="Genomic_DNA"/>
</dbReference>
<feature type="domain" description="Beta-xylosidase C-terminal Concanavalin A-like" evidence="7">
    <location>
        <begin position="300"/>
        <end position="429"/>
    </location>
</feature>
<dbReference type="PANTHER" id="PTHR42812:SF2">
    <property type="entry name" value="XYLOSIDASE_ARABINOSIDASE"/>
    <property type="match status" value="1"/>
</dbReference>
<dbReference type="AlphaFoldDB" id="A0A6N7S5G1"/>
<evidence type="ECO:0000256" key="6">
    <source>
        <dbReference type="RuleBase" id="RU361187"/>
    </source>
</evidence>
<organism evidence="8 10">
    <name type="scientific">Holdemania massiliensis</name>
    <dbReference type="NCBI Taxonomy" id="1468449"/>
    <lineage>
        <taxon>Bacteria</taxon>
        <taxon>Bacillati</taxon>
        <taxon>Bacillota</taxon>
        <taxon>Erysipelotrichia</taxon>
        <taxon>Erysipelotrichales</taxon>
        <taxon>Erysipelotrichaceae</taxon>
        <taxon>Holdemania</taxon>
    </lineage>
</organism>
<dbReference type="SUPFAM" id="SSF49899">
    <property type="entry name" value="Concanavalin A-like lectins/glucanases"/>
    <property type="match status" value="1"/>
</dbReference>
<evidence type="ECO:0000256" key="1">
    <source>
        <dbReference type="ARBA" id="ARBA00009865"/>
    </source>
</evidence>